<evidence type="ECO:0000256" key="8">
    <source>
        <dbReference type="ARBA" id="ARBA00022840"/>
    </source>
</evidence>
<accession>A0A3B0QQW6</accession>
<evidence type="ECO:0000256" key="4">
    <source>
        <dbReference type="ARBA" id="ARBA00022679"/>
    </source>
</evidence>
<dbReference type="InterPro" id="IPR004358">
    <property type="entry name" value="Sig_transdc_His_kin-like_C"/>
</dbReference>
<dbReference type="Gene3D" id="3.30.450.290">
    <property type="match status" value="1"/>
</dbReference>
<dbReference type="SMART" id="SM00091">
    <property type="entry name" value="PAS"/>
    <property type="match status" value="1"/>
</dbReference>
<evidence type="ECO:0000256" key="6">
    <source>
        <dbReference type="ARBA" id="ARBA00022741"/>
    </source>
</evidence>
<feature type="domain" description="HAMP" evidence="14">
    <location>
        <begin position="228"/>
        <end position="284"/>
    </location>
</feature>
<dbReference type="SUPFAM" id="SSF55874">
    <property type="entry name" value="ATPase domain of HSP90 chaperone/DNA topoisomerase II/histidine kinase"/>
    <property type="match status" value="1"/>
</dbReference>
<dbReference type="CDD" id="cd06225">
    <property type="entry name" value="HAMP"/>
    <property type="match status" value="1"/>
</dbReference>
<dbReference type="EC" id="2.7.13.3" evidence="2"/>
<dbReference type="SMART" id="SM00304">
    <property type="entry name" value="HAMP"/>
    <property type="match status" value="1"/>
</dbReference>
<evidence type="ECO:0000256" key="3">
    <source>
        <dbReference type="ARBA" id="ARBA00022553"/>
    </source>
</evidence>
<feature type="domain" description="Cytochrome c" evidence="15">
    <location>
        <begin position="153"/>
        <end position="276"/>
    </location>
</feature>
<dbReference type="GO" id="GO:0046872">
    <property type="term" value="F:metal ion binding"/>
    <property type="evidence" value="ECO:0007669"/>
    <property type="project" value="UniProtKB-KW"/>
</dbReference>
<dbReference type="PRINTS" id="PR00344">
    <property type="entry name" value="BCTRLSENSOR"/>
</dbReference>
<keyword evidence="7" id="KW-0418">Kinase</keyword>
<dbReference type="PANTHER" id="PTHR43065">
    <property type="entry name" value="SENSOR HISTIDINE KINASE"/>
    <property type="match status" value="1"/>
</dbReference>
<dbReference type="GO" id="GO:0000155">
    <property type="term" value="F:phosphorelay sensor kinase activity"/>
    <property type="evidence" value="ECO:0007669"/>
    <property type="project" value="InterPro"/>
</dbReference>
<dbReference type="InterPro" id="IPR005467">
    <property type="entry name" value="His_kinase_dom"/>
</dbReference>
<dbReference type="Pfam" id="PF00512">
    <property type="entry name" value="HisKA"/>
    <property type="match status" value="1"/>
</dbReference>
<dbReference type="Pfam" id="PF00072">
    <property type="entry name" value="Response_reg"/>
    <property type="match status" value="1"/>
</dbReference>
<keyword evidence="11" id="KW-0812">Transmembrane</keyword>
<dbReference type="InterPro" id="IPR035965">
    <property type="entry name" value="PAS-like_dom_sf"/>
</dbReference>
<dbReference type="InterPro" id="IPR003594">
    <property type="entry name" value="HATPase_dom"/>
</dbReference>
<dbReference type="EMBL" id="UOEA01000060">
    <property type="protein sequence ID" value="VAV84084.1"/>
    <property type="molecule type" value="Genomic_DNA"/>
</dbReference>
<keyword evidence="6" id="KW-0547">Nucleotide-binding</keyword>
<evidence type="ECO:0000256" key="7">
    <source>
        <dbReference type="ARBA" id="ARBA00022777"/>
    </source>
</evidence>
<dbReference type="CDD" id="cd00082">
    <property type="entry name" value="HisKA"/>
    <property type="match status" value="1"/>
</dbReference>
<evidence type="ECO:0000256" key="9">
    <source>
        <dbReference type="ARBA" id="ARBA00023004"/>
    </source>
</evidence>
<feature type="domain" description="Histidine kinase" evidence="12">
    <location>
        <begin position="431"/>
        <end position="647"/>
    </location>
</feature>
<keyword evidence="10" id="KW-0902">Two-component regulatory system</keyword>
<dbReference type="CDD" id="cd00156">
    <property type="entry name" value="REC"/>
    <property type="match status" value="1"/>
</dbReference>
<dbReference type="InterPro" id="IPR003661">
    <property type="entry name" value="HisK_dim/P_dom"/>
</dbReference>
<dbReference type="InterPro" id="IPR011006">
    <property type="entry name" value="CheY-like_superfamily"/>
</dbReference>
<evidence type="ECO:0000256" key="10">
    <source>
        <dbReference type="ARBA" id="ARBA00023012"/>
    </source>
</evidence>
<reference evidence="16" key="1">
    <citation type="submission" date="2018-06" db="EMBL/GenBank/DDBJ databases">
        <authorList>
            <person name="Zhirakovskaya E."/>
        </authorList>
    </citation>
    <scope>NUCLEOTIDE SEQUENCE</scope>
</reference>
<dbReference type="SMART" id="SM00388">
    <property type="entry name" value="HisKA"/>
    <property type="match status" value="1"/>
</dbReference>
<dbReference type="SMART" id="SM00448">
    <property type="entry name" value="REC"/>
    <property type="match status" value="1"/>
</dbReference>
<dbReference type="GO" id="GO:0016020">
    <property type="term" value="C:membrane"/>
    <property type="evidence" value="ECO:0007669"/>
    <property type="project" value="InterPro"/>
</dbReference>
<keyword evidence="8" id="KW-0067">ATP-binding</keyword>
<evidence type="ECO:0000259" key="14">
    <source>
        <dbReference type="PROSITE" id="PS50885"/>
    </source>
</evidence>
<evidence type="ECO:0000259" key="13">
    <source>
        <dbReference type="PROSITE" id="PS50110"/>
    </source>
</evidence>
<dbReference type="PROSITE" id="PS50885">
    <property type="entry name" value="HAMP"/>
    <property type="match status" value="1"/>
</dbReference>
<sequence length="793" mass="87949">MYRRSIHSKILIIVISVLAIGVLVASYRAFKSEEKRLLDEKISTSRLLSRTVLSAIYVDMIEGRADMARRLMDILRTEDGVERVQIIRANGREEAFRDTSTIEAVREKTGNIRPEWLEDRQQYDGVIAEGVDDKSFKEALGRFKENWSAEPVYYLEDGGRVFTYIQPIAERPDCIACHYKSGARGILMVSFSLDGMYAMLVKSRNQWILTGIIAIIIGGGLVSVLIRRIVTGPVRKTVEVIEEVTRGGGGLSRTRRAEVASDDEIGALSKAFNSMLDILERREAENSLLLSKIEKSRNEWVTTFDSIQDLISIHDNEFNIIRVNRALADKFNCEPRELIGKKCHIVFHNDDSPNKSCVNKKTNGSCTRVGAEIDRVSIEGNFKVTTFPIFGEGGRVIATVHIGRDVTQEKVMEQRLMHSEKMASLGNLVAGIAHELNNPLMGIMGFSQLLMETAGDKKVDDIKDRLDRIFRESIRASKIVQNLLTFARAQKPERTLCSINEILRDTIALRGYSLKTNNIEVVEDLAEGLPGTMVDYYQLQQVFVNIIGNAVDAMVAYKKDGCLELRTVLSADGGSIDIIFTDNGPGVPEDVVKNVFDPFFTTKEVGKGTGLGLSISHGIIGEHGGWIEMKSPAAGGTVVTIELPIVESRGAVDGAGLIRDTESPVVLRGVRVLVVDDEASIRDALSYILSAKGFEVRTASEGSEALELLKLESFSLILADIKMPGMGGIEMYELIGRDYPDMEERVVFLTGDVFSEDVKDFLEKTKCNYLTKPFEVSGLLKLLNRVLIETASA</sequence>
<evidence type="ECO:0000313" key="16">
    <source>
        <dbReference type="EMBL" id="VAV84084.1"/>
    </source>
</evidence>
<dbReference type="InterPro" id="IPR000014">
    <property type="entry name" value="PAS"/>
</dbReference>
<dbReference type="InterPro" id="IPR001789">
    <property type="entry name" value="Sig_transdc_resp-reg_receiver"/>
</dbReference>
<dbReference type="PROSITE" id="PS51007">
    <property type="entry name" value="CYTC"/>
    <property type="match status" value="1"/>
</dbReference>
<protein>
    <recommendedName>
        <fullName evidence="2">histidine kinase</fullName>
        <ecNumber evidence="2">2.7.13.3</ecNumber>
    </recommendedName>
</protein>
<dbReference type="Gene3D" id="6.10.340.10">
    <property type="match status" value="1"/>
</dbReference>
<keyword evidence="9" id="KW-0408">Iron</keyword>
<dbReference type="Gene3D" id="3.30.565.10">
    <property type="entry name" value="Histidine kinase-like ATPase, C-terminal domain"/>
    <property type="match status" value="1"/>
</dbReference>
<dbReference type="NCBIfam" id="TIGR00229">
    <property type="entry name" value="sensory_box"/>
    <property type="match status" value="1"/>
</dbReference>
<dbReference type="Gene3D" id="3.40.50.2300">
    <property type="match status" value="1"/>
</dbReference>
<dbReference type="CDD" id="cd00130">
    <property type="entry name" value="PAS"/>
    <property type="match status" value="1"/>
</dbReference>
<dbReference type="Gene3D" id="3.30.450.20">
    <property type="entry name" value="PAS domain"/>
    <property type="match status" value="1"/>
</dbReference>
<evidence type="ECO:0000256" key="5">
    <source>
        <dbReference type="ARBA" id="ARBA00022723"/>
    </source>
</evidence>
<dbReference type="PROSITE" id="PS50110">
    <property type="entry name" value="RESPONSE_REGULATORY"/>
    <property type="match status" value="1"/>
</dbReference>
<comment type="catalytic activity">
    <reaction evidence="1">
        <text>ATP + protein L-histidine = ADP + protein N-phospho-L-histidine.</text>
        <dbReference type="EC" id="2.7.13.3"/>
    </reaction>
</comment>
<dbReference type="InterPro" id="IPR003660">
    <property type="entry name" value="HAMP_dom"/>
</dbReference>
<dbReference type="Pfam" id="PF00672">
    <property type="entry name" value="HAMP"/>
    <property type="match status" value="1"/>
</dbReference>
<dbReference type="GO" id="GO:0009055">
    <property type="term" value="F:electron transfer activity"/>
    <property type="evidence" value="ECO:0007669"/>
    <property type="project" value="InterPro"/>
</dbReference>
<dbReference type="PROSITE" id="PS50109">
    <property type="entry name" value="HIS_KIN"/>
    <property type="match status" value="1"/>
</dbReference>
<evidence type="ECO:0000256" key="2">
    <source>
        <dbReference type="ARBA" id="ARBA00012438"/>
    </source>
</evidence>
<evidence type="ECO:0000259" key="12">
    <source>
        <dbReference type="PROSITE" id="PS50109"/>
    </source>
</evidence>
<keyword evidence="11" id="KW-1133">Transmembrane helix</keyword>
<dbReference type="Pfam" id="PF02518">
    <property type="entry name" value="HATPase_c"/>
    <property type="match status" value="1"/>
</dbReference>
<dbReference type="AlphaFoldDB" id="A0A3B0QQW6"/>
<evidence type="ECO:0000256" key="1">
    <source>
        <dbReference type="ARBA" id="ARBA00000085"/>
    </source>
</evidence>
<dbReference type="GO" id="GO:0005524">
    <property type="term" value="F:ATP binding"/>
    <property type="evidence" value="ECO:0007669"/>
    <property type="project" value="UniProtKB-KW"/>
</dbReference>
<evidence type="ECO:0000259" key="15">
    <source>
        <dbReference type="PROSITE" id="PS51007"/>
    </source>
</evidence>
<dbReference type="PANTHER" id="PTHR43065:SF10">
    <property type="entry name" value="PEROXIDE STRESS-ACTIVATED HISTIDINE KINASE MAK3"/>
    <property type="match status" value="1"/>
</dbReference>
<proteinExistence type="predicted"/>
<dbReference type="Pfam" id="PF08448">
    <property type="entry name" value="PAS_4"/>
    <property type="match status" value="1"/>
</dbReference>
<keyword evidence="11" id="KW-0472">Membrane</keyword>
<name>A0A3B0QQW6_9ZZZZ</name>
<dbReference type="GO" id="GO:0020037">
    <property type="term" value="F:heme binding"/>
    <property type="evidence" value="ECO:0007669"/>
    <property type="project" value="InterPro"/>
</dbReference>
<dbReference type="SUPFAM" id="SSF52172">
    <property type="entry name" value="CheY-like"/>
    <property type="match status" value="1"/>
</dbReference>
<evidence type="ECO:0000256" key="11">
    <source>
        <dbReference type="SAM" id="Phobius"/>
    </source>
</evidence>
<gene>
    <name evidence="16" type="ORF">MNBD_DELTA01-724</name>
</gene>
<dbReference type="SMART" id="SM00387">
    <property type="entry name" value="HATPase_c"/>
    <property type="match status" value="1"/>
</dbReference>
<dbReference type="Gene3D" id="1.10.287.130">
    <property type="match status" value="1"/>
</dbReference>
<organism evidence="16">
    <name type="scientific">hydrothermal vent metagenome</name>
    <dbReference type="NCBI Taxonomy" id="652676"/>
    <lineage>
        <taxon>unclassified sequences</taxon>
        <taxon>metagenomes</taxon>
        <taxon>ecological metagenomes</taxon>
    </lineage>
</organism>
<dbReference type="InterPro" id="IPR036890">
    <property type="entry name" value="HATPase_C_sf"/>
</dbReference>
<keyword evidence="4" id="KW-0808">Transferase</keyword>
<keyword evidence="5" id="KW-0479">Metal-binding</keyword>
<dbReference type="SUPFAM" id="SSF55785">
    <property type="entry name" value="PYP-like sensor domain (PAS domain)"/>
    <property type="match status" value="1"/>
</dbReference>
<dbReference type="InterPro" id="IPR036097">
    <property type="entry name" value="HisK_dim/P_sf"/>
</dbReference>
<feature type="transmembrane region" description="Helical" evidence="11">
    <location>
        <begin position="207"/>
        <end position="226"/>
    </location>
</feature>
<dbReference type="SUPFAM" id="SSF47384">
    <property type="entry name" value="Homodimeric domain of signal transducing histidine kinase"/>
    <property type="match status" value="1"/>
</dbReference>
<keyword evidence="3" id="KW-0597">Phosphoprotein</keyword>
<dbReference type="SUPFAM" id="SSF158472">
    <property type="entry name" value="HAMP domain-like"/>
    <property type="match status" value="1"/>
</dbReference>
<feature type="domain" description="Response regulatory" evidence="13">
    <location>
        <begin position="671"/>
        <end position="787"/>
    </location>
</feature>
<dbReference type="InterPro" id="IPR009056">
    <property type="entry name" value="Cyt_c-like_dom"/>
</dbReference>
<feature type="transmembrane region" description="Helical" evidence="11">
    <location>
        <begin position="6"/>
        <end position="27"/>
    </location>
</feature>
<dbReference type="InterPro" id="IPR013656">
    <property type="entry name" value="PAS_4"/>
</dbReference>